<dbReference type="RefSeq" id="WP_122243924.1">
    <property type="nucleotide sequence ID" value="NZ_RDQJ01000002.1"/>
</dbReference>
<evidence type="ECO:0000259" key="3">
    <source>
        <dbReference type="Pfam" id="PF12458"/>
    </source>
</evidence>
<evidence type="ECO:0000256" key="1">
    <source>
        <dbReference type="SAM" id="MobiDB-lite"/>
    </source>
</evidence>
<dbReference type="InterPro" id="IPR020958">
    <property type="entry name" value="DUF3686"/>
</dbReference>
<dbReference type="InterPro" id="IPR027417">
    <property type="entry name" value="P-loop_NTPase"/>
</dbReference>
<name>A0A3M6RTY2_9BURK</name>
<protein>
    <submittedName>
        <fullName evidence="5">AAA family ATPase</fullName>
    </submittedName>
</protein>
<dbReference type="OrthoDB" id="9814769at2"/>
<dbReference type="EMBL" id="RDQJ01000002">
    <property type="protein sequence ID" value="RMX18458.1"/>
    <property type="molecule type" value="Genomic_DNA"/>
</dbReference>
<feature type="region of interest" description="Disordered" evidence="1">
    <location>
        <begin position="1143"/>
        <end position="1166"/>
    </location>
</feature>
<dbReference type="Gene3D" id="3.40.50.300">
    <property type="entry name" value="P-loop containing nucleotide triphosphate hydrolases"/>
    <property type="match status" value="1"/>
</dbReference>
<evidence type="ECO:0000313" key="6">
    <source>
        <dbReference type="Proteomes" id="UP000275180"/>
    </source>
</evidence>
<dbReference type="Pfam" id="PF07728">
    <property type="entry name" value="AAA_5"/>
    <property type="match status" value="1"/>
</dbReference>
<dbReference type="Pfam" id="PF25472">
    <property type="entry name" value="DUF7902"/>
    <property type="match status" value="1"/>
</dbReference>
<proteinExistence type="predicted"/>
<accession>A0A3M6RTY2</accession>
<dbReference type="Proteomes" id="UP000275180">
    <property type="component" value="Unassembled WGS sequence"/>
</dbReference>
<feature type="domain" description="DUF3686" evidence="3">
    <location>
        <begin position="48"/>
        <end position="506"/>
    </location>
</feature>
<dbReference type="Pfam" id="PF12458">
    <property type="entry name" value="DUF3686"/>
    <property type="match status" value="1"/>
</dbReference>
<feature type="region of interest" description="Disordered" evidence="1">
    <location>
        <begin position="969"/>
        <end position="999"/>
    </location>
</feature>
<dbReference type="InterPro" id="IPR057224">
    <property type="entry name" value="DUF7902"/>
</dbReference>
<reference evidence="5 6" key="1">
    <citation type="submission" date="2018-10" db="EMBL/GenBank/DDBJ databases">
        <title>Comamonadaceae CDC group NO-1 genome sequencing and assembly.</title>
        <authorList>
            <person name="Bernier A.-M."/>
            <person name="Bernard K."/>
        </authorList>
    </citation>
    <scope>NUCLEOTIDE SEQUENCE [LARGE SCALE GENOMIC DNA]</scope>
    <source>
        <strain evidence="5 6">NML180582</strain>
    </source>
</reference>
<dbReference type="GO" id="GO:0016887">
    <property type="term" value="F:ATP hydrolysis activity"/>
    <property type="evidence" value="ECO:0007669"/>
    <property type="project" value="InterPro"/>
</dbReference>
<feature type="compositionally biased region" description="Low complexity" evidence="1">
    <location>
        <begin position="1777"/>
        <end position="1789"/>
    </location>
</feature>
<gene>
    <name evidence="5" type="ORF">EBQ34_01630</name>
</gene>
<feature type="domain" description="DUF7902" evidence="4">
    <location>
        <begin position="630"/>
        <end position="713"/>
    </location>
</feature>
<evidence type="ECO:0000259" key="4">
    <source>
        <dbReference type="Pfam" id="PF25472"/>
    </source>
</evidence>
<feature type="compositionally biased region" description="Low complexity" evidence="1">
    <location>
        <begin position="969"/>
        <end position="988"/>
    </location>
</feature>
<organism evidence="5 6">
    <name type="scientific">Vandammella animalimorsus</name>
    <dbReference type="NCBI Taxonomy" id="2029117"/>
    <lineage>
        <taxon>Bacteria</taxon>
        <taxon>Pseudomonadati</taxon>
        <taxon>Pseudomonadota</taxon>
        <taxon>Betaproteobacteria</taxon>
        <taxon>Burkholderiales</taxon>
        <taxon>Comamonadaceae</taxon>
        <taxon>Vandammella</taxon>
    </lineage>
</organism>
<dbReference type="SUPFAM" id="SSF52540">
    <property type="entry name" value="P-loop containing nucleoside triphosphate hydrolases"/>
    <property type="match status" value="1"/>
</dbReference>
<feature type="compositionally biased region" description="Basic and acidic residues" evidence="1">
    <location>
        <begin position="1856"/>
        <end position="1877"/>
    </location>
</feature>
<feature type="region of interest" description="Disordered" evidence="1">
    <location>
        <begin position="1856"/>
        <end position="1885"/>
    </location>
</feature>
<evidence type="ECO:0000313" key="5">
    <source>
        <dbReference type="EMBL" id="RMX18458.1"/>
    </source>
</evidence>
<dbReference type="InterPro" id="IPR011704">
    <property type="entry name" value="ATPase_dyneun-rel_AAA"/>
</dbReference>
<comment type="caution">
    <text evidence="5">The sequence shown here is derived from an EMBL/GenBank/DDBJ whole genome shotgun (WGS) entry which is preliminary data.</text>
</comment>
<feature type="region of interest" description="Disordered" evidence="1">
    <location>
        <begin position="1777"/>
        <end position="1796"/>
    </location>
</feature>
<dbReference type="GO" id="GO:0005524">
    <property type="term" value="F:ATP binding"/>
    <property type="evidence" value="ECO:0007669"/>
    <property type="project" value="InterPro"/>
</dbReference>
<feature type="domain" description="ATPase dynein-related AAA" evidence="2">
    <location>
        <begin position="1399"/>
        <end position="1526"/>
    </location>
</feature>
<sequence length="1885" mass="207680">MTTQQQQPQQAAATEADHVANHAVDQAVASGGAYEVLRKRLAEQGAALQALAADLNAQRLAEFGASQMGLLGRVRVRTEHNCVGRDIVQLGELMVFGYNVFLGIKQETRVEDVFAVYRLHEGAADDGNEGGAGGAGYDVVPVDAAQTFLGQQSFVQDFRELYTYYKGARLLQLRVKDGKLLAAFQIGERLSDVRVFRWSISPDGRQVQYIDNRGERDIALPAPYDFEWTAAGRADVVQGRHPHINVLDTVFIDTLGGELTVKIENNTNDGLGIWREAVQDATQSLDDAKLEYARVGSLILLKVLPYREEQWRYLVYNTLTQKVQRIDAIGLACIQLPEDHGIIFPGGYYLQNGESRSFGQDMGGMRFKRSYRSPNGEDVLYVFYEPEGGRVALFTYNLIARELQAPLIGHGYALLEDGRMVLFSSESDEPTRIHPMQIWRTPFATEEYAARQPARHTPLGRIGNAELVRGISELYSLTREIEAEEISSGRYGRLIDTTRRLFERYHWMEQGLEGALPGLPRVLHEIVASGEAVLDEYEKVESIRSDTQRQMNEAATRQRSLLGEIRRGDLRHTRDYVQALASLGAQRGRLMSVRELRYVDAAAVDALQAELDAAHAETAQRTAEFLASDEALAPYTEGLRQLDEQVAKAQTTPGLQEPLTAMQAMSAELDTLSELMAVLRVDDPTQRTHIVQGISEIYAALNQSRARAEQKKRGMGAAEQVAQFGAQFALFGQSIASALALATDPEKCDEQLARLLVQLEELESQYGEHEQFLADIIAKREELLETFETHKQALLDDRQRRAQGVFDAALRILQGLPRRTERMDGQDALNAFFAGDALILKLRELAERLRALHDPVKADDVEARLKAIRDQAQRALRDKSELFEGGGSLIRLGRHRFSVNTQALDLTLMPRGDALHLHLTGTDFMEPLHTPELAALRPFWDVSLESESPQLSRAEYLALQMLQAARQTGAGTTGDASGADATDATDANGEGGEPSGEAAAPSRDQLMALLPQPEALVRAVREFAAPRYREGYERGIHDHDAALILQALLPLQEQAGVLAHDARARALAVLLWNSLGAGQDGGAEPGFKLAAQARHWPSRAQGAAAMQQLLGSAQARTALEQEMAQALLAFARSQQLEAVFAPTDDLGHPAPPRPAEHSPGHAASNATPNAALQSLAAQAAAYLAEELAGPASGGATRLHFSSQAAALLHSLQTRLQTQGRWTELHATLHDAEQPLAVRFTLAAQWLSAIAQVEASASAQNTQAALDYVPEAAALALLHEGVAHEVLHVPLRTTVTGLLGQHTRIHDGTLELGVDDFARRAHWHAKHFVPGLRRYQQLRQDILTEQRAAMRLDEFKPRPLASFVRNKLINDVYLSVIGDNLAKQMGAAGEHKRTDLMGLLMMISPPGYGKTTLMEYVASRLGLIFMKINGPALGHEVRSIDPAQAPDATSRQELEKLNLALEMGNNVMLYIDDIQHTHPEFLQRFISLSDGTRRIEGVWRGRTKTYDMRGKKFCIVMAGNPYTESGEVFKIPDMLANRADVYNLGDVLGGMEETFKLSYIENSLTSNPTLAPLATRDLRDLYLLIGKAQGREFSAGDLSHDYSAAELREIDAVLQRMLAVREIVYRVNQQYIASAAQADANRTEPPFKLQGSYRNMNKLAEKITSVMNEAEMQQLLDDHYLGEAQLLTTGAEENLLKLAELRGHMSQEQQARWREIQLNYQRSQAMGGADADTGGQIVAQLIDLVRATRAQAEASANQPAAPWAELLAALQPLAAAQPPAAQADAAGPSQAEKDLAEQTSRLLAARELGHLVASALQPVQEHLANSRRQQLGLHRVMLQIAAAIQEQLDILNAKAAPRDKERVRHTEVVDKAFDKMTRTEPPSPAP</sequence>
<evidence type="ECO:0000259" key="2">
    <source>
        <dbReference type="Pfam" id="PF07728"/>
    </source>
</evidence>